<dbReference type="PANTHER" id="PTHR37234">
    <property type="entry name" value="OS03G0319200 PROTEIN"/>
    <property type="match status" value="1"/>
</dbReference>
<feature type="region of interest" description="Disordered" evidence="1">
    <location>
        <begin position="57"/>
        <end position="98"/>
    </location>
</feature>
<sequence>MKKSKQESLLSPSSSWRETHNPPRRTSNSSAVSSGCLPGFFNLFLSTFNFSSNRRKSITQGSKKQEQRTVIYASPSDDTSNRDGRRVVEPPLPHNEGLEGDAARVSLVGALEKCDRDLEELRRTINVIKTSYLLHKKLEVSPTTARDSFKFCSTGDVVVGTQTNKNMKATRHETDTDTTMLSKVMKNDQEYKDNITYKVNHNNLITDHYAIHDVISRRTTMETRDTAPIMVQKVRQSLLESVNEVCDDVESGQRREVAKIGLALHDHICRDLISETVHELSSFSDYNYDECHKSTDCYGGENGRRHIRRGSTNSLPLDACRRRLVF</sequence>
<dbReference type="Proteomes" id="UP000504610">
    <property type="component" value="Chromosome 4"/>
</dbReference>
<accession>A0A6J0LG13</accession>
<dbReference type="AlphaFoldDB" id="A0A6J0LG13"/>
<dbReference type="GeneID" id="108829418"/>
<gene>
    <name evidence="3" type="primary">LOC108829418</name>
</gene>
<name>A0A6J0LG13_RAPSA</name>
<dbReference type="KEGG" id="rsz:108829418"/>
<reference evidence="2" key="1">
    <citation type="journal article" date="2019" name="Database">
        <title>The radish genome database (RadishGD): an integrated information resource for radish genomics.</title>
        <authorList>
            <person name="Yu H.J."/>
            <person name="Baek S."/>
            <person name="Lee Y.J."/>
            <person name="Cho A."/>
            <person name="Mun J.H."/>
        </authorList>
    </citation>
    <scope>NUCLEOTIDE SEQUENCE [LARGE SCALE GENOMIC DNA]</scope>
    <source>
        <strain evidence="2">cv. WK10039</strain>
    </source>
</reference>
<proteinExistence type="predicted"/>
<evidence type="ECO:0000256" key="1">
    <source>
        <dbReference type="SAM" id="MobiDB-lite"/>
    </source>
</evidence>
<protein>
    <submittedName>
        <fullName evidence="3">Uncharacterized protein LOC108829418</fullName>
    </submittedName>
</protein>
<dbReference type="RefSeq" id="XP_018458574.1">
    <property type="nucleotide sequence ID" value="XM_018603072.2"/>
</dbReference>
<dbReference type="OrthoDB" id="780613at2759"/>
<organism evidence="2 3">
    <name type="scientific">Raphanus sativus</name>
    <name type="common">Radish</name>
    <name type="synonym">Raphanus raphanistrum var. sativus</name>
    <dbReference type="NCBI Taxonomy" id="3726"/>
    <lineage>
        <taxon>Eukaryota</taxon>
        <taxon>Viridiplantae</taxon>
        <taxon>Streptophyta</taxon>
        <taxon>Embryophyta</taxon>
        <taxon>Tracheophyta</taxon>
        <taxon>Spermatophyta</taxon>
        <taxon>Magnoliopsida</taxon>
        <taxon>eudicotyledons</taxon>
        <taxon>Gunneridae</taxon>
        <taxon>Pentapetalae</taxon>
        <taxon>rosids</taxon>
        <taxon>malvids</taxon>
        <taxon>Brassicales</taxon>
        <taxon>Brassicaceae</taxon>
        <taxon>Brassiceae</taxon>
        <taxon>Raphanus</taxon>
    </lineage>
</organism>
<feature type="region of interest" description="Disordered" evidence="1">
    <location>
        <begin position="1"/>
        <end position="32"/>
    </location>
</feature>
<evidence type="ECO:0000313" key="3">
    <source>
        <dbReference type="RefSeq" id="XP_018458574.1"/>
    </source>
</evidence>
<evidence type="ECO:0000313" key="2">
    <source>
        <dbReference type="Proteomes" id="UP000504610"/>
    </source>
</evidence>
<keyword evidence="2" id="KW-1185">Reference proteome</keyword>
<dbReference type="PANTHER" id="PTHR37234:SF1">
    <property type="entry name" value="OS03G0319200 PROTEIN"/>
    <property type="match status" value="1"/>
</dbReference>
<reference evidence="3" key="2">
    <citation type="submission" date="2025-08" db="UniProtKB">
        <authorList>
            <consortium name="RefSeq"/>
        </authorList>
    </citation>
    <scope>IDENTIFICATION</scope>
    <source>
        <tissue evidence="3">Leaf</tissue>
    </source>
</reference>
<feature type="compositionally biased region" description="Basic and acidic residues" evidence="1">
    <location>
        <begin position="79"/>
        <end position="88"/>
    </location>
</feature>